<sequence length="690" mass="77226">MERSMFTDAELQLTTERSAKYQGTAKINLSQIAFHPSLSREVDQKNVERLCEIFNKDGCRRLDIRHHVTAVVSPQHLANALCAAHVTAHALMTNPPDRYPQLQFPAGQIRCLHGQHRLKAGEELLPPSDQWWTVDLYLDDISSGLQASLVDEYSNEKPPSDGEVYRKVRQYQYEANARFEERWKSRLSSNKARRFRQLCSPAHVDVRAAFDALLAIPGLWNGMNLGSLHRVLALNCDEEIVTYLAHVKQFWSSLVDDDHDKMTKIDLHTVEILQLLAPGVSRKDAKTVRGVVLGGEAFANFNDSDRAAIWNKLQGKREIIPSIHTLFQDIYYLEACANCVKRLVVLSKLRPTLRSAVWGILKPSDPAVGNCMIQTSETGQRRSASPAQRAELGYRQLWLYAMRHYPKMPREPESDDLVAKPGHEKADETALHEMAVLAQKLGFDSTRITDLIELSPDRQIARAVLLKARDPERFRYDSGIFEILIGRIAECFSLAVPVERQLSCDFTSGSEAKLNARCGLPHARAQQQDSRFLFIDQLHTDEMLAGGKVSTLFVRRCVYFAFFGKPLTSPPPHRTWVGAAPLGSDPSNLQMSPLFVPDDSPLAGFGQAPVQENDGCTTIDHCQLGPMQLEAAERAAAEETRVRTEVEEWEIALQAEQAREQAALTLAQSQKEAKERAATDPSTGGGDKSS</sequence>
<reference evidence="3" key="1">
    <citation type="journal article" date="2015" name="PLoS Genet.">
        <title>The dynamic genome and transcriptome of the human fungal pathogen Blastomyces and close relative Emmonsia.</title>
        <authorList>
            <person name="Munoz J.F."/>
            <person name="Gauthier G.M."/>
            <person name="Desjardins C.A."/>
            <person name="Gallo J.E."/>
            <person name="Holder J."/>
            <person name="Sullivan T.D."/>
            <person name="Marty A.J."/>
            <person name="Carmen J.C."/>
            <person name="Chen Z."/>
            <person name="Ding L."/>
            <person name="Gujja S."/>
            <person name="Magrini V."/>
            <person name="Misas E."/>
            <person name="Mitreva M."/>
            <person name="Priest M."/>
            <person name="Saif S."/>
            <person name="Whiston E.A."/>
            <person name="Young S."/>
            <person name="Zeng Q."/>
            <person name="Goldman W.E."/>
            <person name="Mardis E.R."/>
            <person name="Taylor J.W."/>
            <person name="McEwen J.G."/>
            <person name="Clay O.K."/>
            <person name="Klein B.S."/>
            <person name="Cuomo C.A."/>
        </authorList>
    </citation>
    <scope>NUCLEOTIDE SEQUENCE [LARGE SCALE GENOMIC DNA]</scope>
    <source>
        <strain evidence="3">UAMH 3008</strain>
    </source>
</reference>
<dbReference type="Proteomes" id="UP000034164">
    <property type="component" value="Unassembled WGS sequence"/>
</dbReference>
<evidence type="ECO:0000313" key="3">
    <source>
        <dbReference type="Proteomes" id="UP000034164"/>
    </source>
</evidence>
<dbReference type="AlphaFoldDB" id="A0A0G2IDW2"/>
<proteinExistence type="predicted"/>
<feature type="region of interest" description="Disordered" evidence="1">
    <location>
        <begin position="663"/>
        <end position="690"/>
    </location>
</feature>
<accession>A0A0G2IDW2</accession>
<protein>
    <submittedName>
        <fullName evidence="2">Uncharacterized protein</fullName>
    </submittedName>
</protein>
<dbReference type="OrthoDB" id="4182572at2759"/>
<gene>
    <name evidence="2" type="ORF">EMCG_05634</name>
</gene>
<name>A0A0G2IDW2_9EURO</name>
<dbReference type="EMBL" id="LCZI01000056">
    <property type="protein sequence ID" value="KKZ68758.1"/>
    <property type="molecule type" value="Genomic_DNA"/>
</dbReference>
<evidence type="ECO:0000313" key="2">
    <source>
        <dbReference type="EMBL" id="KKZ68758.1"/>
    </source>
</evidence>
<organism evidence="2 3">
    <name type="scientific">[Emmonsia] crescens</name>
    <dbReference type="NCBI Taxonomy" id="73230"/>
    <lineage>
        <taxon>Eukaryota</taxon>
        <taxon>Fungi</taxon>
        <taxon>Dikarya</taxon>
        <taxon>Ascomycota</taxon>
        <taxon>Pezizomycotina</taxon>
        <taxon>Eurotiomycetes</taxon>
        <taxon>Eurotiomycetidae</taxon>
        <taxon>Onygenales</taxon>
        <taxon>Ajellomycetaceae</taxon>
        <taxon>Emergomyces</taxon>
    </lineage>
</organism>
<comment type="caution">
    <text evidence="2">The sequence shown here is derived from an EMBL/GenBank/DDBJ whole genome shotgun (WGS) entry which is preliminary data.</text>
</comment>
<dbReference type="VEuPathDB" id="FungiDB:EMCG_05634"/>
<dbReference type="Pfam" id="PF12520">
    <property type="entry name" value="DUF3723"/>
    <property type="match status" value="1"/>
</dbReference>
<dbReference type="InterPro" id="IPR022198">
    <property type="entry name" value="DUF3723"/>
</dbReference>
<evidence type="ECO:0000256" key="1">
    <source>
        <dbReference type="SAM" id="MobiDB-lite"/>
    </source>
</evidence>